<sequence length="353" mass="39141">MLASAYEVPLARDAYNSGSRLSRILRDTTHSRTCVWREIQQLAVAIKGMFTYSTVDNYWMVTVGNSTITSYLVVYLGDLVTANNVPISNASAYWEEAISPTRERGIPWASIFGNHDDMPFEWPTQWFSTSGMPPIQCPHKCLHLPSSGDSGCYFQGTTRKELMENDSCNPQSMSSSGPHSLWPSVSNYALPVESSRKPGLVVALLYFLDSGGGTYPEIVSFAQATWFEQISQKLNPDLRIPEIVFWHIPSKAYKKVAPRWGIRKPCIGSINLEKVASQEAEMGMMDVIAKRPSVKSRIAICSSLNVPSSSVSGKLACITTQMPNVFLRQDTWNTGCTRDPSGSCNLYAAFPIH</sequence>
<dbReference type="GO" id="GO:0016788">
    <property type="term" value="F:hydrolase activity, acting on ester bonds"/>
    <property type="evidence" value="ECO:0000318"/>
    <property type="project" value="GO_Central"/>
</dbReference>
<dbReference type="Proteomes" id="UP000017836">
    <property type="component" value="Unassembled WGS sequence"/>
</dbReference>
<dbReference type="SUPFAM" id="SSF56300">
    <property type="entry name" value="Metallo-dependent phosphatases"/>
    <property type="match status" value="1"/>
</dbReference>
<dbReference type="Gramene" id="ERN05129">
    <property type="protein sequence ID" value="ERN05129"/>
    <property type="gene ID" value="AMTR_s00053p00179520"/>
</dbReference>
<proteinExistence type="predicted"/>
<dbReference type="HOGENOM" id="CLU_786074_0_0_1"/>
<dbReference type="PANTHER" id="PTHR32440">
    <property type="entry name" value="PHOSPHATASE DCR2-RELATED-RELATED"/>
    <property type="match status" value="1"/>
</dbReference>
<dbReference type="InterPro" id="IPR029052">
    <property type="entry name" value="Metallo-depent_PP-like"/>
</dbReference>
<protein>
    <submittedName>
        <fullName evidence="1">Uncharacterized protein</fullName>
    </submittedName>
</protein>
<dbReference type="EMBL" id="KI394012">
    <property type="protein sequence ID" value="ERN05129.1"/>
    <property type="molecule type" value="Genomic_DNA"/>
</dbReference>
<gene>
    <name evidence="1" type="ORF">AMTR_s00053p00179520</name>
</gene>
<organism evidence="1 2">
    <name type="scientific">Amborella trichopoda</name>
    <dbReference type="NCBI Taxonomy" id="13333"/>
    <lineage>
        <taxon>Eukaryota</taxon>
        <taxon>Viridiplantae</taxon>
        <taxon>Streptophyta</taxon>
        <taxon>Embryophyta</taxon>
        <taxon>Tracheophyta</taxon>
        <taxon>Spermatophyta</taxon>
        <taxon>Magnoliopsida</taxon>
        <taxon>Amborellales</taxon>
        <taxon>Amborellaceae</taxon>
        <taxon>Amborella</taxon>
    </lineage>
</organism>
<name>W1PBQ4_AMBTC</name>
<evidence type="ECO:0000313" key="2">
    <source>
        <dbReference type="Proteomes" id="UP000017836"/>
    </source>
</evidence>
<dbReference type="eggNOG" id="KOG1432">
    <property type="taxonomic scope" value="Eukaryota"/>
</dbReference>
<reference evidence="2" key="1">
    <citation type="journal article" date="2013" name="Science">
        <title>The Amborella genome and the evolution of flowering plants.</title>
        <authorList>
            <consortium name="Amborella Genome Project"/>
        </authorList>
    </citation>
    <scope>NUCLEOTIDE SEQUENCE [LARGE SCALE GENOMIC DNA]</scope>
</reference>
<accession>W1PBQ4</accession>
<dbReference type="PANTHER" id="PTHR32440:SF11">
    <property type="entry name" value="METALLOPHOSPHOESTERASE DOMAIN-CONTAINING PROTEIN"/>
    <property type="match status" value="1"/>
</dbReference>
<evidence type="ECO:0000313" key="1">
    <source>
        <dbReference type="EMBL" id="ERN05129.1"/>
    </source>
</evidence>
<dbReference type="AlphaFoldDB" id="W1PBQ4"/>
<keyword evidence="2" id="KW-1185">Reference proteome</keyword>